<feature type="region of interest" description="Disordered" evidence="1">
    <location>
        <begin position="239"/>
        <end position="262"/>
    </location>
</feature>
<sequence length="447" mass="49933">MKLTGTAVLRADTAVEREVWRQRIADACCLDYCCRRSIDFRWAAVGGVPALNLMERIADACCLPSRVKHQERGAGCAPSLYRLRFLCLEHKASAGHVEAGGCPTWPVIQRASLNASLFGSSGHLGASLQRSLGRTSFVLDVLHAAVFTSWKVAGMYSVSMIQVCSYLPHPRRLPLLMPGDRPPLPTVMRMYAPAPATETFTQRVQSKCEFRRKIKCCGRLYELLPHGSPMTDTQSTEQRARLHSPFRRPTQPRRAPDGARLLQPQCRQDIGKLQSRQPNDPQGLYSLREARVRAIVLNRFAESKRGWGSFEDELHIYSLSEDWMLEILMTATIRKSVASGGGPVTGSLHYGLYGGSLTLRGAGTTRHPLYVYVKQRIRRLSAWWVRMESPPFVCITNISQGYHSRSDECDDNAELDMDRPLLVRLGVSGRCVDRTIGGDSRSSHPPV</sequence>
<dbReference type="EMBL" id="BGZK01000837">
    <property type="protein sequence ID" value="GBP62264.1"/>
    <property type="molecule type" value="Genomic_DNA"/>
</dbReference>
<evidence type="ECO:0000313" key="2">
    <source>
        <dbReference type="EMBL" id="GBP62264.1"/>
    </source>
</evidence>
<keyword evidence="3" id="KW-1185">Reference proteome</keyword>
<dbReference type="Proteomes" id="UP000299102">
    <property type="component" value="Unassembled WGS sequence"/>
</dbReference>
<name>A0A4C1XIE4_EUMVA</name>
<proteinExistence type="predicted"/>
<dbReference type="AlphaFoldDB" id="A0A4C1XIE4"/>
<reference evidence="2 3" key="1">
    <citation type="journal article" date="2019" name="Commun. Biol.">
        <title>The bagworm genome reveals a unique fibroin gene that provides high tensile strength.</title>
        <authorList>
            <person name="Kono N."/>
            <person name="Nakamura H."/>
            <person name="Ohtoshi R."/>
            <person name="Tomita M."/>
            <person name="Numata K."/>
            <person name="Arakawa K."/>
        </authorList>
    </citation>
    <scope>NUCLEOTIDE SEQUENCE [LARGE SCALE GENOMIC DNA]</scope>
</reference>
<evidence type="ECO:0000256" key="1">
    <source>
        <dbReference type="SAM" id="MobiDB-lite"/>
    </source>
</evidence>
<accession>A0A4C1XIE4</accession>
<evidence type="ECO:0000313" key="3">
    <source>
        <dbReference type="Proteomes" id="UP000299102"/>
    </source>
</evidence>
<protein>
    <submittedName>
        <fullName evidence="2">Uncharacterized protein</fullName>
    </submittedName>
</protein>
<comment type="caution">
    <text evidence="2">The sequence shown here is derived from an EMBL/GenBank/DDBJ whole genome shotgun (WGS) entry which is preliminary data.</text>
</comment>
<gene>
    <name evidence="2" type="ORF">EVAR_8603_1</name>
</gene>
<organism evidence="2 3">
    <name type="scientific">Eumeta variegata</name>
    <name type="common">Bagworm moth</name>
    <name type="synonym">Eumeta japonica</name>
    <dbReference type="NCBI Taxonomy" id="151549"/>
    <lineage>
        <taxon>Eukaryota</taxon>
        <taxon>Metazoa</taxon>
        <taxon>Ecdysozoa</taxon>
        <taxon>Arthropoda</taxon>
        <taxon>Hexapoda</taxon>
        <taxon>Insecta</taxon>
        <taxon>Pterygota</taxon>
        <taxon>Neoptera</taxon>
        <taxon>Endopterygota</taxon>
        <taxon>Lepidoptera</taxon>
        <taxon>Glossata</taxon>
        <taxon>Ditrysia</taxon>
        <taxon>Tineoidea</taxon>
        <taxon>Psychidae</taxon>
        <taxon>Oiketicinae</taxon>
        <taxon>Eumeta</taxon>
    </lineage>
</organism>